<evidence type="ECO:0000313" key="1">
    <source>
        <dbReference type="EMBL" id="MBW89650.1"/>
    </source>
</evidence>
<reference evidence="1" key="1">
    <citation type="submission" date="2018-02" db="EMBL/GenBank/DDBJ databases">
        <title>Rhizophora mucronata_Transcriptome.</title>
        <authorList>
            <person name="Meera S.P."/>
            <person name="Sreeshan A."/>
            <person name="Augustine A."/>
        </authorList>
    </citation>
    <scope>NUCLEOTIDE SEQUENCE</scope>
    <source>
        <tissue evidence="1">Leaf</tissue>
    </source>
</reference>
<sequence>MLVSGGVGTNKKVKKKPNPRELMHGIWKEVKVVNCVLLWLFMSGL</sequence>
<dbReference type="AlphaFoldDB" id="A0A2P2J858"/>
<accession>A0A2P2J858</accession>
<organism evidence="1">
    <name type="scientific">Rhizophora mucronata</name>
    <name type="common">Asiatic mangrove</name>
    <dbReference type="NCBI Taxonomy" id="61149"/>
    <lineage>
        <taxon>Eukaryota</taxon>
        <taxon>Viridiplantae</taxon>
        <taxon>Streptophyta</taxon>
        <taxon>Embryophyta</taxon>
        <taxon>Tracheophyta</taxon>
        <taxon>Spermatophyta</taxon>
        <taxon>Magnoliopsida</taxon>
        <taxon>eudicotyledons</taxon>
        <taxon>Gunneridae</taxon>
        <taxon>Pentapetalae</taxon>
        <taxon>rosids</taxon>
        <taxon>fabids</taxon>
        <taxon>Malpighiales</taxon>
        <taxon>Rhizophoraceae</taxon>
        <taxon>Rhizophora</taxon>
    </lineage>
</organism>
<protein>
    <submittedName>
        <fullName evidence="1">Uncharacterized protein</fullName>
    </submittedName>
</protein>
<dbReference type="EMBL" id="GGEC01009167">
    <property type="protein sequence ID" value="MBW89650.1"/>
    <property type="molecule type" value="Transcribed_RNA"/>
</dbReference>
<proteinExistence type="predicted"/>
<name>A0A2P2J858_RHIMU</name>